<gene>
    <name evidence="4" type="ORF">Tco_1017935</name>
</gene>
<keyword evidence="1 4" id="KW-0649">Protein kinase inhibitor</keyword>
<keyword evidence="2" id="KW-0131">Cell cycle</keyword>
<feature type="compositionally biased region" description="Basic and acidic residues" evidence="3">
    <location>
        <begin position="14"/>
        <end position="30"/>
    </location>
</feature>
<accession>A0ABQ5FSX0</accession>
<dbReference type="Proteomes" id="UP001151760">
    <property type="component" value="Unassembled WGS sequence"/>
</dbReference>
<reference evidence="4" key="2">
    <citation type="submission" date="2022-01" db="EMBL/GenBank/DDBJ databases">
        <authorList>
            <person name="Yamashiro T."/>
            <person name="Shiraishi A."/>
            <person name="Satake H."/>
            <person name="Nakayama K."/>
        </authorList>
    </citation>
    <scope>NUCLEOTIDE SEQUENCE</scope>
</reference>
<dbReference type="EMBL" id="BQNB010017715">
    <property type="protein sequence ID" value="GJT66455.1"/>
    <property type="molecule type" value="Genomic_DNA"/>
</dbReference>
<sequence length="157" mass="17595">MGTSNLDKSNICNIHDHQSNSSSHAHEYKIQENEKSIKEDPHLVSCALKIETPTSTREFKATNRENEPKTPTSRKHRIPIIGTCPPAPRKGRWFPTNGKRKEPCFPVVRVPADFMVYLDEMLASNEVVYVPDNVVGDLGAGDYAKRLKLLTTPANDP</sequence>
<name>A0ABQ5FSX0_9ASTR</name>
<dbReference type="PANTHER" id="PTHR33142:SF15">
    <property type="entry name" value="CYCLIN-DEPENDENT PROTEIN KINASE INHIBITOR SMR4"/>
    <property type="match status" value="1"/>
</dbReference>
<dbReference type="PANTHER" id="PTHR33142">
    <property type="entry name" value="CYCLIN-DEPENDENT PROTEIN KINASE INHIBITOR SMR13"/>
    <property type="match status" value="1"/>
</dbReference>
<feature type="region of interest" description="Disordered" evidence="3">
    <location>
        <begin position="54"/>
        <end position="96"/>
    </location>
</feature>
<evidence type="ECO:0000313" key="5">
    <source>
        <dbReference type="Proteomes" id="UP001151760"/>
    </source>
</evidence>
<evidence type="ECO:0000256" key="2">
    <source>
        <dbReference type="ARBA" id="ARBA00023306"/>
    </source>
</evidence>
<comment type="caution">
    <text evidence="4">The sequence shown here is derived from an EMBL/GenBank/DDBJ whole genome shotgun (WGS) entry which is preliminary data.</text>
</comment>
<proteinExistence type="predicted"/>
<organism evidence="4 5">
    <name type="scientific">Tanacetum coccineum</name>
    <dbReference type="NCBI Taxonomy" id="301880"/>
    <lineage>
        <taxon>Eukaryota</taxon>
        <taxon>Viridiplantae</taxon>
        <taxon>Streptophyta</taxon>
        <taxon>Embryophyta</taxon>
        <taxon>Tracheophyta</taxon>
        <taxon>Spermatophyta</taxon>
        <taxon>Magnoliopsida</taxon>
        <taxon>eudicotyledons</taxon>
        <taxon>Gunneridae</taxon>
        <taxon>Pentapetalae</taxon>
        <taxon>asterids</taxon>
        <taxon>campanulids</taxon>
        <taxon>Asterales</taxon>
        <taxon>Asteraceae</taxon>
        <taxon>Asteroideae</taxon>
        <taxon>Anthemideae</taxon>
        <taxon>Anthemidinae</taxon>
        <taxon>Tanacetum</taxon>
    </lineage>
</organism>
<evidence type="ECO:0000313" key="4">
    <source>
        <dbReference type="EMBL" id="GJT66455.1"/>
    </source>
</evidence>
<evidence type="ECO:0000256" key="3">
    <source>
        <dbReference type="SAM" id="MobiDB-lite"/>
    </source>
</evidence>
<dbReference type="InterPro" id="IPR040389">
    <property type="entry name" value="SMR"/>
</dbReference>
<evidence type="ECO:0000256" key="1">
    <source>
        <dbReference type="ARBA" id="ARBA00023013"/>
    </source>
</evidence>
<reference evidence="4" key="1">
    <citation type="journal article" date="2022" name="Int. J. Mol. Sci.">
        <title>Draft Genome of Tanacetum Coccineum: Genomic Comparison of Closely Related Tanacetum-Family Plants.</title>
        <authorList>
            <person name="Yamashiro T."/>
            <person name="Shiraishi A."/>
            <person name="Nakayama K."/>
            <person name="Satake H."/>
        </authorList>
    </citation>
    <scope>NUCLEOTIDE SEQUENCE</scope>
</reference>
<feature type="region of interest" description="Disordered" evidence="3">
    <location>
        <begin position="1"/>
        <end position="30"/>
    </location>
</feature>
<keyword evidence="5" id="KW-1185">Reference proteome</keyword>
<feature type="compositionally biased region" description="Basic and acidic residues" evidence="3">
    <location>
        <begin position="57"/>
        <end position="68"/>
    </location>
</feature>
<dbReference type="GO" id="GO:0004860">
    <property type="term" value="F:protein kinase inhibitor activity"/>
    <property type="evidence" value="ECO:0007669"/>
    <property type="project" value="UniProtKB-KW"/>
</dbReference>
<protein>
    <submittedName>
        <fullName evidence="4">Cyclin-dependent protein kinase inhibitor SMR3</fullName>
    </submittedName>
</protein>
<feature type="compositionally biased region" description="Polar residues" evidence="3">
    <location>
        <begin position="1"/>
        <end position="12"/>
    </location>
</feature>